<reference evidence="2" key="1">
    <citation type="journal article" date="2012" name="J. Bacteriol.">
        <title>Genome sequences of type strains of seven species of the marine bacterium Pseudoalteromonas.</title>
        <authorList>
            <person name="Xie B.B."/>
            <person name="Shu Y.L."/>
            <person name="Qin Q.L."/>
            <person name="Rong J.C."/>
            <person name="Zhang X.Y."/>
            <person name="Chen X.L."/>
            <person name="Shi M."/>
            <person name="He H.L."/>
            <person name="Zhou B.C."/>
            <person name="Zhang Y.Z."/>
        </authorList>
    </citation>
    <scope>NUCLEOTIDE SEQUENCE [LARGE SCALE GENOMIC DNA]</scope>
    <source>
        <strain evidence="2">NCIMB 1889</strain>
    </source>
</reference>
<organism evidence="2">
    <name type="scientific">Pseudoalteromonas citrea DSM 8771</name>
    <dbReference type="NCBI Taxonomy" id="1117314"/>
    <lineage>
        <taxon>Bacteria</taxon>
        <taxon>Pseudomonadati</taxon>
        <taxon>Pseudomonadota</taxon>
        <taxon>Gammaproteobacteria</taxon>
        <taxon>Alteromonadales</taxon>
        <taxon>Pseudoalteromonadaceae</taxon>
        <taxon>Pseudoalteromonas</taxon>
    </lineage>
</organism>
<gene>
    <name evidence="2" type="ORF">PCIT_10039</name>
</gene>
<name>U1JBR0_9GAMM</name>
<comment type="caution">
    <text evidence="2">The sequence shown here is derived from an EMBL/GenBank/DDBJ whole genome shotgun (WGS) entry which is preliminary data.</text>
</comment>
<dbReference type="STRING" id="1117314.PCIT_10039"/>
<evidence type="ECO:0000256" key="1">
    <source>
        <dbReference type="ARBA" id="ARBA00006479"/>
    </source>
</evidence>
<dbReference type="AlphaFoldDB" id="U1JBR0"/>
<dbReference type="Gene3D" id="3.30.420.40">
    <property type="match status" value="2"/>
</dbReference>
<dbReference type="EMBL" id="AHBZ02000116">
    <property type="protein sequence ID" value="ERG18801.1"/>
    <property type="molecule type" value="Genomic_DNA"/>
</dbReference>
<dbReference type="InterPro" id="IPR000600">
    <property type="entry name" value="ROK"/>
</dbReference>
<dbReference type="InterPro" id="IPR036388">
    <property type="entry name" value="WH-like_DNA-bd_sf"/>
</dbReference>
<dbReference type="PANTHER" id="PTHR18964">
    <property type="entry name" value="ROK (REPRESSOR, ORF, KINASE) FAMILY"/>
    <property type="match status" value="1"/>
</dbReference>
<dbReference type="eggNOG" id="COG1940">
    <property type="taxonomic scope" value="Bacteria"/>
</dbReference>
<reference evidence="2" key="2">
    <citation type="submission" date="2013-04" db="EMBL/GenBank/DDBJ databases">
        <title>Genome sequence of Pseudoalteromonas citrea.</title>
        <authorList>
            <person name="Xie B.-B."/>
            <person name="Rong J.-C."/>
            <person name="Qin Q.-L."/>
            <person name="Shu Y.-L."/>
            <person name="Zhang Y.-Z."/>
        </authorList>
    </citation>
    <scope>NUCLEOTIDE SEQUENCE</scope>
    <source>
        <strain evidence="2">NCIMB 1889</strain>
    </source>
</reference>
<dbReference type="InterPro" id="IPR036390">
    <property type="entry name" value="WH_DNA-bd_sf"/>
</dbReference>
<dbReference type="Pfam" id="PF00480">
    <property type="entry name" value="ROK"/>
    <property type="match status" value="1"/>
</dbReference>
<dbReference type="PANTHER" id="PTHR18964:SF149">
    <property type="entry name" value="BIFUNCTIONAL UDP-N-ACETYLGLUCOSAMINE 2-EPIMERASE_N-ACETYLMANNOSAMINE KINASE"/>
    <property type="match status" value="1"/>
</dbReference>
<dbReference type="SUPFAM" id="SSF53067">
    <property type="entry name" value="Actin-like ATPase domain"/>
    <property type="match status" value="1"/>
</dbReference>
<comment type="similarity">
    <text evidence="1">Belongs to the ROK (NagC/XylR) family.</text>
</comment>
<evidence type="ECO:0000313" key="2">
    <source>
        <dbReference type="EMBL" id="ERG18801.1"/>
    </source>
</evidence>
<dbReference type="Gene3D" id="1.10.10.10">
    <property type="entry name" value="Winged helix-like DNA-binding domain superfamily/Winged helix DNA-binding domain"/>
    <property type="match status" value="1"/>
</dbReference>
<proteinExistence type="inferred from homology"/>
<sequence length="412" mass="44740">MSLNAISTKQYRLTILKGSNAKQSKLLNLRLVLSQIVTLGPLSRADIARNTKLTKQTITNIVDALLTHNLVSETGIKKVAGAGKPSTMLCLNPNAGYTLAIRIIEGEYEIGLFKLNGHCINKSSHTSQATTLIQDICAYSEQLLHDSSIGKSSILGAGLIVQNNQLAPLDAHQFAKDIQTTLATEIRLPVALSNCAAACASYQLLFGEARELDSFVYAHIGERIEAATVYERKVLLGQNGITGALGDLFITPDLTVKKSTPGRLNDFSSLGALRKILKQPQCSHQALIEQQNSDNKKIPLWLTQAQEPLRVAIHTIESLLNPQTIIIGGDTSDWLLDTLLSQLRPLIPSISQYGERKVIRLIKAPDVANIALKGCSTLPLQAALDPNSTNILEIAPLQELSELQTLIYTSSQ</sequence>
<dbReference type="SUPFAM" id="SSF46785">
    <property type="entry name" value="Winged helix' DNA-binding domain"/>
    <property type="match status" value="1"/>
</dbReference>
<accession>U1JBR0</accession>
<protein>
    <submittedName>
        <fullName evidence="2">ROK family transcriptional regulator</fullName>
    </submittedName>
</protein>
<dbReference type="InterPro" id="IPR043129">
    <property type="entry name" value="ATPase_NBD"/>
</dbReference>